<dbReference type="AlphaFoldDB" id="A0A1I3Y0P4"/>
<dbReference type="PROSITE" id="PS50928">
    <property type="entry name" value="ABC_TM1"/>
    <property type="match status" value="1"/>
</dbReference>
<dbReference type="Gene3D" id="1.10.3720.10">
    <property type="entry name" value="MetI-like"/>
    <property type="match status" value="1"/>
</dbReference>
<feature type="transmembrane region" description="Helical" evidence="8">
    <location>
        <begin position="96"/>
        <end position="119"/>
    </location>
</feature>
<feature type="transmembrane region" description="Helical" evidence="8">
    <location>
        <begin position="131"/>
        <end position="151"/>
    </location>
</feature>
<dbReference type="RefSeq" id="WP_092955832.1">
    <property type="nucleotide sequence ID" value="NZ_FOSQ01000001.1"/>
</dbReference>
<dbReference type="GO" id="GO:0055085">
    <property type="term" value="P:transmembrane transport"/>
    <property type="evidence" value="ECO:0007669"/>
    <property type="project" value="InterPro"/>
</dbReference>
<evidence type="ECO:0000256" key="7">
    <source>
        <dbReference type="ARBA" id="ARBA00023136"/>
    </source>
</evidence>
<dbReference type="InterPro" id="IPR000515">
    <property type="entry name" value="MetI-like"/>
</dbReference>
<evidence type="ECO:0000313" key="10">
    <source>
        <dbReference type="EMBL" id="SFK25365.1"/>
    </source>
</evidence>
<evidence type="ECO:0000313" key="11">
    <source>
        <dbReference type="Proteomes" id="UP000199473"/>
    </source>
</evidence>
<reference evidence="10 11" key="1">
    <citation type="submission" date="2016-10" db="EMBL/GenBank/DDBJ databases">
        <authorList>
            <person name="de Groot N.N."/>
        </authorList>
    </citation>
    <scope>NUCLEOTIDE SEQUENCE [LARGE SCALE GENOMIC DNA]</scope>
    <source>
        <strain evidence="10 11">DSM 19981</strain>
    </source>
</reference>
<keyword evidence="4" id="KW-0997">Cell inner membrane</keyword>
<evidence type="ECO:0000256" key="3">
    <source>
        <dbReference type="ARBA" id="ARBA00022475"/>
    </source>
</evidence>
<name>A0A1I3Y0P4_9PROT</name>
<keyword evidence="7 8" id="KW-0472">Membrane</keyword>
<accession>A0A1I3Y0P4</accession>
<keyword evidence="6 8" id="KW-1133">Transmembrane helix</keyword>
<evidence type="ECO:0000256" key="8">
    <source>
        <dbReference type="RuleBase" id="RU363032"/>
    </source>
</evidence>
<feature type="domain" description="ABC transmembrane type-1" evidence="9">
    <location>
        <begin position="60"/>
        <end position="247"/>
    </location>
</feature>
<dbReference type="SUPFAM" id="SSF161098">
    <property type="entry name" value="MetI-like"/>
    <property type="match status" value="1"/>
</dbReference>
<proteinExistence type="inferred from homology"/>
<dbReference type="CDD" id="cd06261">
    <property type="entry name" value="TM_PBP2"/>
    <property type="match status" value="1"/>
</dbReference>
<feature type="transmembrane region" description="Helical" evidence="8">
    <location>
        <begin position="184"/>
        <end position="206"/>
    </location>
</feature>
<organism evidence="10 11">
    <name type="scientific">Falsiroseomonas stagni DSM 19981</name>
    <dbReference type="NCBI Taxonomy" id="1123062"/>
    <lineage>
        <taxon>Bacteria</taxon>
        <taxon>Pseudomonadati</taxon>
        <taxon>Pseudomonadota</taxon>
        <taxon>Alphaproteobacteria</taxon>
        <taxon>Acetobacterales</taxon>
        <taxon>Roseomonadaceae</taxon>
        <taxon>Falsiroseomonas</taxon>
    </lineage>
</organism>
<protein>
    <submittedName>
        <fullName evidence="10">Putative spermidine/putrescine transport system permease protein</fullName>
    </submittedName>
</protein>
<dbReference type="PANTHER" id="PTHR43357:SF4">
    <property type="entry name" value="INNER MEMBRANE ABC TRANSPORTER PERMEASE PROTEIN YDCV"/>
    <property type="match status" value="1"/>
</dbReference>
<evidence type="ECO:0000256" key="5">
    <source>
        <dbReference type="ARBA" id="ARBA00022692"/>
    </source>
</evidence>
<sequence length="258" mass="27245">MMRALSAAVLGVIYAFLLLPLVAVVAASLTAGELMRVPPQGLSLKWFARFLASETFREALLLSLQVAVTTVVVTVVLATLAALCHRALSRRLAATYRVAMTLPLLLPELLTAIGLLFFLNGLGLGKTLTGLQIAHVVIAFPFAFLAIVAALEQVDPAMEEASASLGAGGFGTFRRVLLPLIRPGMLTGGLFAFIVSFDMFTISLLLKPVGGNTLPLALFDFLTYDFDPTAAAAATLSVIAAVIGVLAIERMVGLKRAF</sequence>
<keyword evidence="3" id="KW-1003">Cell membrane</keyword>
<dbReference type="STRING" id="1123062.SAMN02745775_101831"/>
<evidence type="ECO:0000256" key="2">
    <source>
        <dbReference type="ARBA" id="ARBA00022448"/>
    </source>
</evidence>
<evidence type="ECO:0000256" key="6">
    <source>
        <dbReference type="ARBA" id="ARBA00022989"/>
    </source>
</evidence>
<dbReference type="Proteomes" id="UP000199473">
    <property type="component" value="Unassembled WGS sequence"/>
</dbReference>
<dbReference type="PANTHER" id="PTHR43357">
    <property type="entry name" value="INNER MEMBRANE ABC TRANSPORTER PERMEASE PROTEIN YDCV"/>
    <property type="match status" value="1"/>
</dbReference>
<evidence type="ECO:0000256" key="4">
    <source>
        <dbReference type="ARBA" id="ARBA00022519"/>
    </source>
</evidence>
<comment type="similarity">
    <text evidence="8">Belongs to the binding-protein-dependent transport system permease family.</text>
</comment>
<dbReference type="OrthoDB" id="7268769at2"/>
<dbReference type="GO" id="GO:0005886">
    <property type="term" value="C:plasma membrane"/>
    <property type="evidence" value="ECO:0007669"/>
    <property type="project" value="UniProtKB-SubCell"/>
</dbReference>
<keyword evidence="5 8" id="KW-0812">Transmembrane</keyword>
<keyword evidence="2 8" id="KW-0813">Transport</keyword>
<dbReference type="EMBL" id="FOSQ01000001">
    <property type="protein sequence ID" value="SFK25365.1"/>
    <property type="molecule type" value="Genomic_DNA"/>
</dbReference>
<comment type="subcellular location">
    <subcellularLocation>
        <location evidence="1">Cell inner membrane</location>
        <topology evidence="1">Multi-pass membrane protein</topology>
    </subcellularLocation>
    <subcellularLocation>
        <location evidence="8">Cell membrane</location>
        <topology evidence="8">Multi-pass membrane protein</topology>
    </subcellularLocation>
</comment>
<evidence type="ECO:0000256" key="1">
    <source>
        <dbReference type="ARBA" id="ARBA00004429"/>
    </source>
</evidence>
<evidence type="ECO:0000259" key="9">
    <source>
        <dbReference type="PROSITE" id="PS50928"/>
    </source>
</evidence>
<keyword evidence="11" id="KW-1185">Reference proteome</keyword>
<feature type="transmembrane region" description="Helical" evidence="8">
    <location>
        <begin position="59"/>
        <end position="84"/>
    </location>
</feature>
<feature type="transmembrane region" description="Helical" evidence="8">
    <location>
        <begin position="226"/>
        <end position="248"/>
    </location>
</feature>
<dbReference type="InterPro" id="IPR035906">
    <property type="entry name" value="MetI-like_sf"/>
</dbReference>
<dbReference type="Pfam" id="PF00528">
    <property type="entry name" value="BPD_transp_1"/>
    <property type="match status" value="1"/>
</dbReference>
<gene>
    <name evidence="10" type="ORF">SAMN02745775_101831</name>
</gene>